<accession>A0A4V2VSW1</accession>
<dbReference type="GO" id="GO:0015344">
    <property type="term" value="F:siderophore uptake transmembrane transporter activity"/>
    <property type="evidence" value="ECO:0007669"/>
    <property type="project" value="TreeGrafter"/>
</dbReference>
<proteinExistence type="inferred from homology"/>
<keyword evidence="4 11" id="KW-1134">Transmembrane beta strand</keyword>
<evidence type="ECO:0000259" key="14">
    <source>
        <dbReference type="Pfam" id="PF00593"/>
    </source>
</evidence>
<keyword evidence="9 16" id="KW-0675">Receptor</keyword>
<dbReference type="GO" id="GO:0009279">
    <property type="term" value="C:cell outer membrane"/>
    <property type="evidence" value="ECO:0007669"/>
    <property type="project" value="UniProtKB-SubCell"/>
</dbReference>
<keyword evidence="3 11" id="KW-0813">Transport</keyword>
<evidence type="ECO:0000256" key="3">
    <source>
        <dbReference type="ARBA" id="ARBA00022448"/>
    </source>
</evidence>
<evidence type="ECO:0000256" key="1">
    <source>
        <dbReference type="ARBA" id="ARBA00004571"/>
    </source>
</evidence>
<dbReference type="InterPro" id="IPR000531">
    <property type="entry name" value="Beta-barrel_TonB"/>
</dbReference>
<evidence type="ECO:0000256" key="13">
    <source>
        <dbReference type="SAM" id="SignalP"/>
    </source>
</evidence>
<feature type="domain" description="TonB-dependent receptor-like beta-barrel" evidence="14">
    <location>
        <begin position="287"/>
        <end position="668"/>
    </location>
</feature>
<dbReference type="Pfam" id="PF00593">
    <property type="entry name" value="TonB_dep_Rec_b-barrel"/>
    <property type="match status" value="1"/>
</dbReference>
<dbReference type="GO" id="GO:0044718">
    <property type="term" value="P:siderophore transmembrane transport"/>
    <property type="evidence" value="ECO:0007669"/>
    <property type="project" value="TreeGrafter"/>
</dbReference>
<evidence type="ECO:0000256" key="2">
    <source>
        <dbReference type="ARBA" id="ARBA00009810"/>
    </source>
</evidence>
<dbReference type="InterPro" id="IPR039426">
    <property type="entry name" value="TonB-dep_rcpt-like"/>
</dbReference>
<feature type="signal peptide" evidence="13">
    <location>
        <begin position="1"/>
        <end position="24"/>
    </location>
</feature>
<dbReference type="InterPro" id="IPR037066">
    <property type="entry name" value="Plug_dom_sf"/>
</dbReference>
<gene>
    <name evidence="16" type="ORF">EV671_100221</name>
</gene>
<name>A0A4V2VSW1_ROSSA</name>
<comment type="similarity">
    <text evidence="2 11 12">Belongs to the TonB-dependent receptor family.</text>
</comment>
<dbReference type="PANTHER" id="PTHR30069:SF29">
    <property type="entry name" value="HEMOGLOBIN AND HEMOGLOBIN-HAPTOGLOBIN-BINDING PROTEIN 1-RELATED"/>
    <property type="match status" value="1"/>
</dbReference>
<evidence type="ECO:0000313" key="17">
    <source>
        <dbReference type="Proteomes" id="UP000295110"/>
    </source>
</evidence>
<dbReference type="Gene3D" id="2.170.130.10">
    <property type="entry name" value="TonB-dependent receptor, plug domain"/>
    <property type="match status" value="1"/>
</dbReference>
<dbReference type="AlphaFoldDB" id="A0A4V2VSW1"/>
<keyword evidence="6 13" id="KW-0732">Signal</keyword>
<dbReference type="SUPFAM" id="SSF56935">
    <property type="entry name" value="Porins"/>
    <property type="match status" value="1"/>
</dbReference>
<keyword evidence="7 12" id="KW-0798">TonB box</keyword>
<dbReference type="PANTHER" id="PTHR30069">
    <property type="entry name" value="TONB-DEPENDENT OUTER MEMBRANE RECEPTOR"/>
    <property type="match status" value="1"/>
</dbReference>
<evidence type="ECO:0000259" key="15">
    <source>
        <dbReference type="Pfam" id="PF07715"/>
    </source>
</evidence>
<feature type="chain" id="PRO_5020414692" evidence="13">
    <location>
        <begin position="25"/>
        <end position="703"/>
    </location>
</feature>
<dbReference type="RefSeq" id="WP_165917447.1">
    <property type="nucleotide sequence ID" value="NZ_CBCSGL010000023.1"/>
</dbReference>
<protein>
    <submittedName>
        <fullName evidence="16">Iron complex outermembrane receptor protein</fullName>
    </submittedName>
</protein>
<evidence type="ECO:0000256" key="11">
    <source>
        <dbReference type="PROSITE-ProRule" id="PRU01360"/>
    </source>
</evidence>
<reference evidence="16 17" key="1">
    <citation type="submission" date="2019-03" db="EMBL/GenBank/DDBJ databases">
        <title>Genomic Encyclopedia of Type Strains, Phase IV (KMG-IV): sequencing the most valuable type-strain genomes for metagenomic binning, comparative biology and taxonomic classification.</title>
        <authorList>
            <person name="Goeker M."/>
        </authorList>
    </citation>
    <scope>NUCLEOTIDE SEQUENCE [LARGE SCALE GENOMIC DNA]</scope>
    <source>
        <strain evidence="16 17">DSM 654</strain>
    </source>
</reference>
<comment type="subcellular location">
    <subcellularLocation>
        <location evidence="1 11">Cell outer membrane</location>
        <topology evidence="1 11">Multi-pass membrane protein</topology>
    </subcellularLocation>
</comment>
<evidence type="ECO:0000256" key="10">
    <source>
        <dbReference type="ARBA" id="ARBA00023237"/>
    </source>
</evidence>
<sequence length="703" mass="76062">MRFVFRSVSLAGACWMAAQSAAYAQAPNDEDELAQVYADKTTISIATGRPQALRRAPAVATVITAQDIATMGANDLDEVLETVPGLHVSRSNGAYSPQYLIRGVASDFNPQVLMLQNGVPMTTLYVGSRGIIWGGLPVQNIARIEVIRGPGSALYGADAYAGIINIITKGVQDTPGTELGLHAGSFRTRDAWLQHGGKAGPLDLAAFLRVGRGDGFKEVVASDAQTGLDTVFGTHASLAPGPVNTGYHAIDGGLELGYAKWRLHAGYKQRSDVGTGAGIAGALDPVGRMGSTRAELDTGVNDVDLSPGWRLSLGGSYLNYIQKLSVPVQLFPPGAFGGSFPNGVFGSPNTWERQLRLSAAATYGGWAGHQWRIGLGHDDLDLYRTQEFKNFTVITSGPLTGVPVPVPGGQLVEAPVEDSFLAPHRRRVDYAYVQDEWSFAQDWTLTAGVRQDRYSDFGRTTNPRAALVWDASLDLTAKLLYGSAFRAPSFNEQYGVNPVASGNPTIQPETMRTLEAVLQWHAGRELQLNFNVFRYAMEDIIKTTPNPAPAPGATFRNEGTQHGRGAEIEWVWDPRVDLRFSGSYAYQRSTNELNRVDAGYAPHQHLNARLDWSFAGGSTLSGTLNRVTKRMRAFGDMRPPVPDYTTLDLTLRTALAHSGWDLSFSLLNAFDADVREPSLPSAGIANDLPMARRSLSAQASYRF</sequence>
<evidence type="ECO:0000256" key="5">
    <source>
        <dbReference type="ARBA" id="ARBA00022692"/>
    </source>
</evidence>
<keyword evidence="5 11" id="KW-0812">Transmembrane</keyword>
<evidence type="ECO:0000256" key="7">
    <source>
        <dbReference type="ARBA" id="ARBA00023077"/>
    </source>
</evidence>
<organism evidence="16 17">
    <name type="scientific">Roseateles saccharophilus</name>
    <name type="common">Pseudomonas saccharophila</name>
    <dbReference type="NCBI Taxonomy" id="304"/>
    <lineage>
        <taxon>Bacteria</taxon>
        <taxon>Pseudomonadati</taxon>
        <taxon>Pseudomonadota</taxon>
        <taxon>Betaproteobacteria</taxon>
        <taxon>Burkholderiales</taxon>
        <taxon>Sphaerotilaceae</taxon>
        <taxon>Roseateles</taxon>
    </lineage>
</organism>
<evidence type="ECO:0000313" key="16">
    <source>
        <dbReference type="EMBL" id="TCV03760.1"/>
    </source>
</evidence>
<evidence type="ECO:0000256" key="4">
    <source>
        <dbReference type="ARBA" id="ARBA00022452"/>
    </source>
</evidence>
<evidence type="ECO:0000256" key="9">
    <source>
        <dbReference type="ARBA" id="ARBA00023170"/>
    </source>
</evidence>
<dbReference type="PROSITE" id="PS52016">
    <property type="entry name" value="TONB_DEPENDENT_REC_3"/>
    <property type="match status" value="1"/>
</dbReference>
<dbReference type="Proteomes" id="UP000295110">
    <property type="component" value="Unassembled WGS sequence"/>
</dbReference>
<dbReference type="InterPro" id="IPR036942">
    <property type="entry name" value="Beta-barrel_TonB_sf"/>
</dbReference>
<keyword evidence="8 11" id="KW-0472">Membrane</keyword>
<dbReference type="Pfam" id="PF07715">
    <property type="entry name" value="Plug"/>
    <property type="match status" value="1"/>
</dbReference>
<comment type="caution">
    <text evidence="16">The sequence shown here is derived from an EMBL/GenBank/DDBJ whole genome shotgun (WGS) entry which is preliminary data.</text>
</comment>
<evidence type="ECO:0000256" key="12">
    <source>
        <dbReference type="RuleBase" id="RU003357"/>
    </source>
</evidence>
<keyword evidence="17" id="KW-1185">Reference proteome</keyword>
<dbReference type="CDD" id="cd01347">
    <property type="entry name" value="ligand_gated_channel"/>
    <property type="match status" value="1"/>
</dbReference>
<evidence type="ECO:0000256" key="8">
    <source>
        <dbReference type="ARBA" id="ARBA00023136"/>
    </source>
</evidence>
<evidence type="ECO:0000256" key="6">
    <source>
        <dbReference type="ARBA" id="ARBA00022729"/>
    </source>
</evidence>
<dbReference type="EMBL" id="SMBU01000002">
    <property type="protein sequence ID" value="TCV03760.1"/>
    <property type="molecule type" value="Genomic_DNA"/>
</dbReference>
<dbReference type="Gene3D" id="2.40.170.20">
    <property type="entry name" value="TonB-dependent receptor, beta-barrel domain"/>
    <property type="match status" value="1"/>
</dbReference>
<keyword evidence="10 11" id="KW-0998">Cell outer membrane</keyword>
<dbReference type="InterPro" id="IPR012910">
    <property type="entry name" value="Plug_dom"/>
</dbReference>
<feature type="domain" description="TonB-dependent receptor plug" evidence="15">
    <location>
        <begin position="53"/>
        <end position="163"/>
    </location>
</feature>